<evidence type="ECO:0000259" key="2">
    <source>
        <dbReference type="Pfam" id="PF20152"/>
    </source>
</evidence>
<name>A0ABQ8KBR7_9APHY</name>
<evidence type="ECO:0000256" key="1">
    <source>
        <dbReference type="SAM" id="Phobius"/>
    </source>
</evidence>
<feature type="transmembrane region" description="Helical" evidence="1">
    <location>
        <begin position="170"/>
        <end position="191"/>
    </location>
</feature>
<feature type="transmembrane region" description="Helical" evidence="1">
    <location>
        <begin position="129"/>
        <end position="150"/>
    </location>
</feature>
<feature type="transmembrane region" description="Helical" evidence="1">
    <location>
        <begin position="12"/>
        <end position="35"/>
    </location>
</feature>
<dbReference type="Proteomes" id="UP000814176">
    <property type="component" value="Unassembled WGS sequence"/>
</dbReference>
<dbReference type="PANTHER" id="PTHR40465">
    <property type="entry name" value="CHROMOSOME 1, WHOLE GENOME SHOTGUN SEQUENCE"/>
    <property type="match status" value="1"/>
</dbReference>
<evidence type="ECO:0000313" key="3">
    <source>
        <dbReference type="EMBL" id="KAH9834505.1"/>
    </source>
</evidence>
<keyword evidence="1" id="KW-0472">Membrane</keyword>
<evidence type="ECO:0000313" key="4">
    <source>
        <dbReference type="Proteomes" id="UP000814176"/>
    </source>
</evidence>
<dbReference type="EMBL" id="JADCUA010000015">
    <property type="protein sequence ID" value="KAH9834505.1"/>
    <property type="molecule type" value="Genomic_DNA"/>
</dbReference>
<comment type="caution">
    <text evidence="3">The sequence shown here is derived from an EMBL/GenBank/DDBJ whole genome shotgun (WGS) entry which is preliminary data.</text>
</comment>
<keyword evidence="1" id="KW-1133">Transmembrane helix</keyword>
<dbReference type="Pfam" id="PF20152">
    <property type="entry name" value="DUF6534"/>
    <property type="match status" value="1"/>
</dbReference>
<feature type="transmembrane region" description="Helical" evidence="1">
    <location>
        <begin position="212"/>
        <end position="232"/>
    </location>
</feature>
<keyword evidence="1" id="KW-0812">Transmembrane</keyword>
<accession>A0ABQ8KBR7</accession>
<dbReference type="InterPro" id="IPR045339">
    <property type="entry name" value="DUF6534"/>
</dbReference>
<organism evidence="3 4">
    <name type="scientific">Rhodofomes roseus</name>
    <dbReference type="NCBI Taxonomy" id="34475"/>
    <lineage>
        <taxon>Eukaryota</taxon>
        <taxon>Fungi</taxon>
        <taxon>Dikarya</taxon>
        <taxon>Basidiomycota</taxon>
        <taxon>Agaricomycotina</taxon>
        <taxon>Agaricomycetes</taxon>
        <taxon>Polyporales</taxon>
        <taxon>Rhodofomes</taxon>
    </lineage>
</organism>
<protein>
    <recommendedName>
        <fullName evidence="2">DUF6534 domain-containing protein</fullName>
    </recommendedName>
</protein>
<feature type="transmembrane region" description="Helical" evidence="1">
    <location>
        <begin position="47"/>
        <end position="75"/>
    </location>
</feature>
<gene>
    <name evidence="3" type="ORF">C8Q71DRAFT_145211</name>
</gene>
<dbReference type="PANTHER" id="PTHR40465:SF1">
    <property type="entry name" value="DUF6534 DOMAIN-CONTAINING PROTEIN"/>
    <property type="match status" value="1"/>
</dbReference>
<dbReference type="GeneID" id="71997318"/>
<keyword evidence="4" id="KW-1185">Reference proteome</keyword>
<reference evidence="3 4" key="1">
    <citation type="journal article" date="2021" name="Environ. Microbiol.">
        <title>Gene family expansions and transcriptome signatures uncover fungal adaptations to wood decay.</title>
        <authorList>
            <person name="Hage H."/>
            <person name="Miyauchi S."/>
            <person name="Viragh M."/>
            <person name="Drula E."/>
            <person name="Min B."/>
            <person name="Chaduli D."/>
            <person name="Navarro D."/>
            <person name="Favel A."/>
            <person name="Norest M."/>
            <person name="Lesage-Meessen L."/>
            <person name="Balint B."/>
            <person name="Merenyi Z."/>
            <person name="de Eugenio L."/>
            <person name="Morin E."/>
            <person name="Martinez A.T."/>
            <person name="Baldrian P."/>
            <person name="Stursova M."/>
            <person name="Martinez M.J."/>
            <person name="Novotny C."/>
            <person name="Magnuson J.K."/>
            <person name="Spatafora J.W."/>
            <person name="Maurice S."/>
            <person name="Pangilinan J."/>
            <person name="Andreopoulos W."/>
            <person name="LaButti K."/>
            <person name="Hundley H."/>
            <person name="Na H."/>
            <person name="Kuo A."/>
            <person name="Barry K."/>
            <person name="Lipzen A."/>
            <person name="Henrissat B."/>
            <person name="Riley R."/>
            <person name="Ahrendt S."/>
            <person name="Nagy L.G."/>
            <person name="Grigoriev I.V."/>
            <person name="Martin F."/>
            <person name="Rosso M.N."/>
        </authorList>
    </citation>
    <scope>NUCLEOTIDE SEQUENCE [LARGE SCALE GENOMIC DNA]</scope>
    <source>
        <strain evidence="3 4">CIRM-BRFM 1785</strain>
    </source>
</reference>
<proteinExistence type="predicted"/>
<feature type="transmembrane region" description="Helical" evidence="1">
    <location>
        <begin position="95"/>
        <end position="117"/>
    </location>
</feature>
<feature type="domain" description="DUF6534" evidence="2">
    <location>
        <begin position="176"/>
        <end position="259"/>
    </location>
</feature>
<dbReference type="RefSeq" id="XP_047777036.1">
    <property type="nucleotide sequence ID" value="XM_047916586.1"/>
</dbReference>
<sequence>MPTLRLDLDSSLGGVFIGGLFSVMFYGFACAQIVHYCRYYLQRDTPLVKALVLSIWILDTAITVSDISILWAFIVQGHGNPFALSVFSKMYELEYATTAVLIFMVQIFYIHGIWQLLGQMCSSSLKWAATSLPMTLSLVSVVSAMVGIYVDSKHGWTISQTLPASRAPTAIRVCAAAVADVYLCIALTLALRNRMTGFKHTDSLIQTLTAYVVNRGILTTTMQIVLLGTYMSSIKHNGLIWAIFHCAGAKVYSTSMLAV</sequence>